<evidence type="ECO:0008006" key="3">
    <source>
        <dbReference type="Google" id="ProtNLM"/>
    </source>
</evidence>
<dbReference type="Proteomes" id="UP001565369">
    <property type="component" value="Unassembled WGS sequence"/>
</dbReference>
<sequence>MREELVVTQPAWTDLRPRCEDCHIITEVRTTILDPREGRQISVYQCSNCCRLVWRD</sequence>
<reference evidence="1 2" key="1">
    <citation type="submission" date="2024-07" db="EMBL/GenBank/DDBJ databases">
        <title>Genomic Encyclopedia of Type Strains, Phase V (KMG-V): Genome sequencing to study the core and pangenomes of soil and plant-associated prokaryotes.</title>
        <authorList>
            <person name="Whitman W."/>
        </authorList>
    </citation>
    <scope>NUCLEOTIDE SEQUENCE [LARGE SCALE GENOMIC DNA]</scope>
    <source>
        <strain evidence="1 2">USDA 152</strain>
    </source>
</reference>
<gene>
    <name evidence="1" type="ORF">ABIG07_000928</name>
</gene>
<keyword evidence="2" id="KW-1185">Reference proteome</keyword>
<comment type="caution">
    <text evidence="1">The sequence shown here is derived from an EMBL/GenBank/DDBJ whole genome shotgun (WGS) entry which is preliminary data.</text>
</comment>
<accession>A0ABV4FK82</accession>
<proteinExistence type="predicted"/>
<evidence type="ECO:0000313" key="1">
    <source>
        <dbReference type="EMBL" id="MEY9451980.1"/>
    </source>
</evidence>
<name>A0ABV4FK82_9BRAD</name>
<evidence type="ECO:0000313" key="2">
    <source>
        <dbReference type="Proteomes" id="UP001565369"/>
    </source>
</evidence>
<organism evidence="1 2">
    <name type="scientific">Bradyrhizobium ottawaense</name>
    <dbReference type="NCBI Taxonomy" id="931866"/>
    <lineage>
        <taxon>Bacteria</taxon>
        <taxon>Pseudomonadati</taxon>
        <taxon>Pseudomonadota</taxon>
        <taxon>Alphaproteobacteria</taxon>
        <taxon>Hyphomicrobiales</taxon>
        <taxon>Nitrobacteraceae</taxon>
        <taxon>Bradyrhizobium</taxon>
    </lineage>
</organism>
<protein>
    <recommendedName>
        <fullName evidence="3">TFIIS-type domain-containing protein</fullName>
    </recommendedName>
</protein>
<dbReference type="EMBL" id="JBGBZJ010000003">
    <property type="protein sequence ID" value="MEY9451980.1"/>
    <property type="molecule type" value="Genomic_DNA"/>
</dbReference>